<dbReference type="eggNOG" id="ENOG50315T8">
    <property type="taxonomic scope" value="Bacteria"/>
</dbReference>
<dbReference type="HOGENOM" id="CLU_2685262_0_0_5"/>
<reference evidence="1 2" key="1">
    <citation type="journal article" date="2012" name="J. Bacteriol.">
        <title>Genome sequence of Rhizobium grahamii CCGE502, a broad-host-range symbiont with low nodulation competitiveness in Phaseolus vulgaris.</title>
        <authorList>
            <person name="Althabegoiti M.J."/>
            <person name="Lozano L."/>
            <person name="Torres-Tejerizo G."/>
            <person name="Ormeno-Orrillo E."/>
            <person name="Rogel M.A."/>
            <person name="Gonzalez V."/>
            <person name="Martinez-Romero E."/>
        </authorList>
    </citation>
    <scope>NUCLEOTIDE SEQUENCE [LARGE SCALE GENOMIC DNA]</scope>
    <source>
        <strain evidence="1 2">CCGE 502</strain>
    </source>
</reference>
<name>S3HCC5_9HYPH</name>
<dbReference type="RefSeq" id="WP_016556149.1">
    <property type="nucleotide sequence ID" value="NZ_AEYE02000025.1"/>
</dbReference>
<evidence type="ECO:0000313" key="1">
    <source>
        <dbReference type="EMBL" id="EPE96377.1"/>
    </source>
</evidence>
<dbReference type="EMBL" id="AEYE02000025">
    <property type="protein sequence ID" value="EPE96377.1"/>
    <property type="molecule type" value="Genomic_DNA"/>
</dbReference>
<evidence type="ECO:0000313" key="2">
    <source>
        <dbReference type="Proteomes" id="UP000014411"/>
    </source>
</evidence>
<accession>S3HCC5</accession>
<sequence length="74" mass="8161">MTDTLEHDDPAIEEMFADAVACFLLDRFEVEERLKAAVQKIALELVAEEMAALREKAAKIKLSDVQVADVLTAA</sequence>
<protein>
    <submittedName>
        <fullName evidence="1">Uncharacterized protein</fullName>
    </submittedName>
</protein>
<keyword evidence="2" id="KW-1185">Reference proteome</keyword>
<dbReference type="Proteomes" id="UP000014411">
    <property type="component" value="Unassembled WGS sequence"/>
</dbReference>
<proteinExistence type="predicted"/>
<gene>
    <name evidence="1" type="ORF">RGCCGE502_20955</name>
</gene>
<comment type="caution">
    <text evidence="1">The sequence shown here is derived from an EMBL/GenBank/DDBJ whole genome shotgun (WGS) entry which is preliminary data.</text>
</comment>
<organism evidence="1 2">
    <name type="scientific">Rhizobium grahamii CCGE 502</name>
    <dbReference type="NCBI Taxonomy" id="990285"/>
    <lineage>
        <taxon>Bacteria</taxon>
        <taxon>Pseudomonadati</taxon>
        <taxon>Pseudomonadota</taxon>
        <taxon>Alphaproteobacteria</taxon>
        <taxon>Hyphomicrobiales</taxon>
        <taxon>Rhizobiaceae</taxon>
        <taxon>Rhizobium/Agrobacterium group</taxon>
        <taxon>Rhizobium</taxon>
    </lineage>
</organism>
<dbReference type="AlphaFoldDB" id="S3HCC5"/>